<dbReference type="InterPro" id="IPR029044">
    <property type="entry name" value="Nucleotide-diphossugar_trans"/>
</dbReference>
<name>E3CVX2_9BACT</name>
<evidence type="ECO:0000256" key="1">
    <source>
        <dbReference type="PROSITE-ProRule" id="PRU00703"/>
    </source>
</evidence>
<keyword evidence="3" id="KW-0808">Transferase</keyword>
<dbReference type="Pfam" id="PF00483">
    <property type="entry name" value="NTP_transferase"/>
    <property type="match status" value="1"/>
</dbReference>
<dbReference type="InterPro" id="IPR000644">
    <property type="entry name" value="CBS_dom"/>
</dbReference>
<dbReference type="InterPro" id="IPR005835">
    <property type="entry name" value="NTP_transferase_dom"/>
</dbReference>
<dbReference type="Pfam" id="PF00571">
    <property type="entry name" value="CBS"/>
    <property type="match status" value="1"/>
</dbReference>
<accession>E3CVX2</accession>
<dbReference type="EMBL" id="CM001022">
    <property type="protein sequence ID" value="EFQ24227.1"/>
    <property type="molecule type" value="Genomic_DNA"/>
</dbReference>
<gene>
    <name evidence="3" type="ORF">Apau_1811</name>
</gene>
<proteinExistence type="predicted"/>
<dbReference type="InterPro" id="IPR050486">
    <property type="entry name" value="Mannose-1P_guanyltransferase"/>
</dbReference>
<dbReference type="RefSeq" id="WP_006301456.1">
    <property type="nucleotide sequence ID" value="NZ_CM001022.1"/>
</dbReference>
<dbReference type="GO" id="GO:0016740">
    <property type="term" value="F:transferase activity"/>
    <property type="evidence" value="ECO:0007669"/>
    <property type="project" value="UniProtKB-KW"/>
</dbReference>
<feature type="domain" description="CBS" evidence="2">
    <location>
        <begin position="3"/>
        <end position="60"/>
    </location>
</feature>
<dbReference type="Gene3D" id="3.10.580.10">
    <property type="entry name" value="CBS-domain"/>
    <property type="match status" value="1"/>
</dbReference>
<evidence type="ECO:0000313" key="3">
    <source>
        <dbReference type="EMBL" id="EFQ24227.1"/>
    </source>
</evidence>
<dbReference type="eggNOG" id="COG1208">
    <property type="taxonomic scope" value="Bacteria"/>
</dbReference>
<dbReference type="InterPro" id="IPR046342">
    <property type="entry name" value="CBS_dom_sf"/>
</dbReference>
<dbReference type="HOGENOM" id="CLU_045375_0_0_0"/>
<dbReference type="PANTHER" id="PTHR22572">
    <property type="entry name" value="SUGAR-1-PHOSPHATE GUANYL TRANSFERASE"/>
    <property type="match status" value="1"/>
</dbReference>
<reference evidence="3 4" key="1">
    <citation type="journal article" date="2010" name="Stand. Genomic Sci.">
        <title>Non-contiguous finished genome sequence of Aminomonas paucivorans type strain (GLU-3).</title>
        <authorList>
            <person name="Pitluck S."/>
            <person name="Yasawong M."/>
            <person name="Held B."/>
            <person name="Lapidus A."/>
            <person name="Nolan M."/>
            <person name="Copeland A."/>
            <person name="Lucas S."/>
            <person name="Del Rio T.G."/>
            <person name="Tice H."/>
            <person name="Cheng J.F."/>
            <person name="Chertkov O."/>
            <person name="Goodwin L."/>
            <person name="Tapia R."/>
            <person name="Han C."/>
            <person name="Liolios K."/>
            <person name="Ivanova N."/>
            <person name="Mavromatis K."/>
            <person name="Ovchinnikova G."/>
            <person name="Pati A."/>
            <person name="Chen A."/>
            <person name="Palaniappan K."/>
            <person name="Land M."/>
            <person name="Hauser L."/>
            <person name="Chang Y.J."/>
            <person name="Jeffries C.D."/>
            <person name="Pukall R."/>
            <person name="Spring S."/>
            <person name="Rohde M."/>
            <person name="Sikorski J."/>
            <person name="Goker M."/>
            <person name="Woyke T."/>
            <person name="Bristow J."/>
            <person name="Eisen J.A."/>
            <person name="Markowitz V."/>
            <person name="Hugenholtz P."/>
            <person name="Kyrpides N.C."/>
            <person name="Klenk H.P."/>
        </authorList>
    </citation>
    <scope>NUCLEOTIDE SEQUENCE [LARGE SCALE GENOMIC DNA]</scope>
    <source>
        <strain evidence="3 4">DSM 12260</strain>
    </source>
</reference>
<dbReference type="Proteomes" id="UP000005096">
    <property type="component" value="Chromosome"/>
</dbReference>
<dbReference type="OrthoDB" id="9801899at2"/>
<dbReference type="SUPFAM" id="SSF53448">
    <property type="entry name" value="Nucleotide-diphospho-sugar transferases"/>
    <property type="match status" value="1"/>
</dbReference>
<dbReference type="PaxDb" id="584708-Apau_1811"/>
<dbReference type="STRING" id="584708.Apau_1811"/>
<dbReference type="SUPFAM" id="SSF54631">
    <property type="entry name" value="CBS-domain pair"/>
    <property type="match status" value="1"/>
</dbReference>
<organism evidence="3 4">
    <name type="scientific">Aminomonas paucivorans DSM 12260</name>
    <dbReference type="NCBI Taxonomy" id="584708"/>
    <lineage>
        <taxon>Bacteria</taxon>
        <taxon>Thermotogati</taxon>
        <taxon>Synergistota</taxon>
        <taxon>Synergistia</taxon>
        <taxon>Synergistales</taxon>
        <taxon>Synergistaceae</taxon>
        <taxon>Aminomonas</taxon>
    </lineage>
</organism>
<dbReference type="AlphaFoldDB" id="E3CVX2"/>
<protein>
    <submittedName>
        <fullName evidence="3">Nucleotidyl transferase</fullName>
    </submittedName>
</protein>
<evidence type="ECO:0000313" key="4">
    <source>
        <dbReference type="Proteomes" id="UP000005096"/>
    </source>
</evidence>
<evidence type="ECO:0000259" key="2">
    <source>
        <dbReference type="PROSITE" id="PS51371"/>
    </source>
</evidence>
<dbReference type="Gene3D" id="3.90.550.10">
    <property type="entry name" value="Spore Coat Polysaccharide Biosynthesis Protein SpsA, Chain A"/>
    <property type="match status" value="1"/>
</dbReference>
<keyword evidence="4" id="KW-1185">Reference proteome</keyword>
<dbReference type="CDD" id="cd06426">
    <property type="entry name" value="NTP_transferase_like_2"/>
    <property type="match status" value="1"/>
</dbReference>
<keyword evidence="1" id="KW-0129">CBS domain</keyword>
<sequence>MPVSDLEGLLVAPEATIRDALSVIDRNSQRMALVADPEGKLLGVVTDGDVRRGILRGVSLDAPVVRVMNPRPQRTRPEEPRFSQLRRMKDLDLPFLVQVDEEDRVAGIVRFADMAMPRKRKNPVLLMAGGRGSRLWPLTESCPKPMLRIGDKPILELILENLIAYGFERFILSVNYLGEQIEGHFGDGASRGAHIEYLREESPLDTAGALGLLSPSPESSLLVMNGDILTDMDFAALVDRHEQSGAAATLCLREVRYEVPYGVVEEKDGQVAAIREKPVFSYQASAGICVLEPRVCALVEPGAACSMPALLERLIAKKERVCSHLIRGLWMDVGRMDDFALAQKMLCDWGGQRHRIFKSNRV</sequence>
<dbReference type="eggNOG" id="COG0517">
    <property type="taxonomic scope" value="Bacteria"/>
</dbReference>
<dbReference type="PROSITE" id="PS51371">
    <property type="entry name" value="CBS"/>
    <property type="match status" value="1"/>
</dbReference>